<dbReference type="Proteomes" id="UP000002207">
    <property type="component" value="Chromosome"/>
</dbReference>
<dbReference type="AlphaFoldDB" id="C1F7M2"/>
<evidence type="ECO:0000313" key="1">
    <source>
        <dbReference type="EMBL" id="ACO31357.1"/>
    </source>
</evidence>
<dbReference type="EMBL" id="CP001472">
    <property type="protein sequence ID" value="ACO31357.1"/>
    <property type="molecule type" value="Genomic_DNA"/>
</dbReference>
<name>C1F7M2_ACIC5</name>
<reference evidence="1 2" key="1">
    <citation type="journal article" date="2009" name="Appl. Environ. Microbiol.">
        <title>Three genomes from the phylum Acidobacteria provide insight into the lifestyles of these microorganisms in soils.</title>
        <authorList>
            <person name="Ward N.L."/>
            <person name="Challacombe J.F."/>
            <person name="Janssen P.H."/>
            <person name="Henrissat B."/>
            <person name="Coutinho P.M."/>
            <person name="Wu M."/>
            <person name="Xie G."/>
            <person name="Haft D.H."/>
            <person name="Sait M."/>
            <person name="Badger J."/>
            <person name="Barabote R.D."/>
            <person name="Bradley B."/>
            <person name="Brettin T.S."/>
            <person name="Brinkac L.M."/>
            <person name="Bruce D."/>
            <person name="Creasy T."/>
            <person name="Daugherty S.C."/>
            <person name="Davidsen T.M."/>
            <person name="DeBoy R.T."/>
            <person name="Detter J.C."/>
            <person name="Dodson R.J."/>
            <person name="Durkin A.S."/>
            <person name="Ganapathy A."/>
            <person name="Gwinn-Giglio M."/>
            <person name="Han C.S."/>
            <person name="Khouri H."/>
            <person name="Kiss H."/>
            <person name="Kothari S.P."/>
            <person name="Madupu R."/>
            <person name="Nelson K.E."/>
            <person name="Nelson W.C."/>
            <person name="Paulsen I."/>
            <person name="Penn K."/>
            <person name="Ren Q."/>
            <person name="Rosovitz M.J."/>
            <person name="Selengut J.D."/>
            <person name="Shrivastava S."/>
            <person name="Sullivan S.A."/>
            <person name="Tapia R."/>
            <person name="Thompson L.S."/>
            <person name="Watkins K.L."/>
            <person name="Yang Q."/>
            <person name="Yu C."/>
            <person name="Zafar N."/>
            <person name="Zhou L."/>
            <person name="Kuske C.R."/>
        </authorList>
    </citation>
    <scope>NUCLEOTIDE SEQUENCE [LARGE SCALE GENOMIC DNA]</scope>
    <source>
        <strain evidence="2">ATCC 51196 / DSM 11244 / BCRC 80197 / JCM 7670 / NBRC 15755 / NCIMB 13165 / 161</strain>
    </source>
</reference>
<dbReference type="HOGENOM" id="CLU_3178935_0_0_0"/>
<evidence type="ECO:0000313" key="2">
    <source>
        <dbReference type="Proteomes" id="UP000002207"/>
    </source>
</evidence>
<accession>C1F7M2</accession>
<dbReference type="KEGG" id="aca:ACP_1753"/>
<keyword evidence="2" id="KW-1185">Reference proteome</keyword>
<protein>
    <submittedName>
        <fullName evidence="1">Uncharacterized protein</fullName>
    </submittedName>
</protein>
<organism evidence="1 2">
    <name type="scientific">Acidobacterium capsulatum (strain ATCC 51196 / DSM 11244 / BCRC 80197 / JCM 7670 / NBRC 15755 / NCIMB 13165 / 161)</name>
    <dbReference type="NCBI Taxonomy" id="240015"/>
    <lineage>
        <taxon>Bacteria</taxon>
        <taxon>Pseudomonadati</taxon>
        <taxon>Acidobacteriota</taxon>
        <taxon>Terriglobia</taxon>
        <taxon>Terriglobales</taxon>
        <taxon>Acidobacteriaceae</taxon>
        <taxon>Acidobacterium</taxon>
    </lineage>
</organism>
<proteinExistence type="predicted"/>
<gene>
    <name evidence="1" type="ordered locus">ACP_1753</name>
</gene>
<sequence>MPTTLPRQSDEAGGRVFNIGVEPDVFGLSAGAGVAGWVTEDGIAMR</sequence>
<dbReference type="InParanoid" id="C1F7M2"/>
<dbReference type="STRING" id="240015.ACP_1753"/>